<proteinExistence type="predicted"/>
<feature type="compositionally biased region" description="Low complexity" evidence="1">
    <location>
        <begin position="19"/>
        <end position="33"/>
    </location>
</feature>
<protein>
    <submittedName>
        <fullName evidence="2">Uncharacterized protein</fullName>
    </submittedName>
</protein>
<dbReference type="Proteomes" id="UP000823775">
    <property type="component" value="Unassembled WGS sequence"/>
</dbReference>
<evidence type="ECO:0000256" key="1">
    <source>
        <dbReference type="SAM" id="MobiDB-lite"/>
    </source>
</evidence>
<accession>A0ABS8W120</accession>
<reference evidence="2 3" key="1">
    <citation type="journal article" date="2021" name="BMC Genomics">
        <title>Datura genome reveals duplications of psychoactive alkaloid biosynthetic genes and high mutation rate following tissue culture.</title>
        <authorList>
            <person name="Rajewski A."/>
            <person name="Carter-House D."/>
            <person name="Stajich J."/>
            <person name="Litt A."/>
        </authorList>
    </citation>
    <scope>NUCLEOTIDE SEQUENCE [LARGE SCALE GENOMIC DNA]</scope>
    <source>
        <strain evidence="2">AR-01</strain>
    </source>
</reference>
<organism evidence="2 3">
    <name type="scientific">Datura stramonium</name>
    <name type="common">Jimsonweed</name>
    <name type="synonym">Common thornapple</name>
    <dbReference type="NCBI Taxonomy" id="4076"/>
    <lineage>
        <taxon>Eukaryota</taxon>
        <taxon>Viridiplantae</taxon>
        <taxon>Streptophyta</taxon>
        <taxon>Embryophyta</taxon>
        <taxon>Tracheophyta</taxon>
        <taxon>Spermatophyta</taxon>
        <taxon>Magnoliopsida</taxon>
        <taxon>eudicotyledons</taxon>
        <taxon>Gunneridae</taxon>
        <taxon>Pentapetalae</taxon>
        <taxon>asterids</taxon>
        <taxon>lamiids</taxon>
        <taxon>Solanales</taxon>
        <taxon>Solanaceae</taxon>
        <taxon>Solanoideae</taxon>
        <taxon>Datureae</taxon>
        <taxon>Datura</taxon>
    </lineage>
</organism>
<sequence>MVKPSVHNVRCSNKSLKRLSLSSSPVEISNSTSEDSHDSSSLLIKKPSGSFPKKENLEYLLYFDLEDMQKFWNVSEKRKFLAFKNRPFAHGKVICLAQLDAL</sequence>
<evidence type="ECO:0000313" key="2">
    <source>
        <dbReference type="EMBL" id="MCE2055313.1"/>
    </source>
</evidence>
<gene>
    <name evidence="2" type="ORF">HAX54_042387</name>
</gene>
<keyword evidence="3" id="KW-1185">Reference proteome</keyword>
<name>A0ABS8W120_DATST</name>
<feature type="region of interest" description="Disordered" evidence="1">
    <location>
        <begin position="19"/>
        <end position="49"/>
    </location>
</feature>
<comment type="caution">
    <text evidence="2">The sequence shown here is derived from an EMBL/GenBank/DDBJ whole genome shotgun (WGS) entry which is preliminary data.</text>
</comment>
<evidence type="ECO:0000313" key="3">
    <source>
        <dbReference type="Proteomes" id="UP000823775"/>
    </source>
</evidence>
<dbReference type="EMBL" id="JACEIK010006233">
    <property type="protein sequence ID" value="MCE2055313.1"/>
    <property type="molecule type" value="Genomic_DNA"/>
</dbReference>